<reference evidence="2 3" key="1">
    <citation type="submission" date="2015-07" db="EMBL/GenBank/DDBJ databases">
        <title>Comparative genomics of the Sigatoka disease complex on banana suggests a link between parallel evolutionary changes in Pseudocercospora fijiensis and Pseudocercospora eumusae and increased virulence on the banana host.</title>
        <authorList>
            <person name="Chang T.-C."/>
            <person name="Salvucci A."/>
            <person name="Crous P.W."/>
            <person name="Stergiopoulos I."/>
        </authorList>
    </citation>
    <scope>NUCLEOTIDE SEQUENCE [LARGE SCALE GENOMIC DNA]</scope>
    <source>
        <strain evidence="2 3">CBS 114824</strain>
    </source>
</reference>
<dbReference type="EMBL" id="LFZN01000080">
    <property type="protein sequence ID" value="KXT00067.1"/>
    <property type="molecule type" value="Genomic_DNA"/>
</dbReference>
<feature type="compositionally biased region" description="Basic and acidic residues" evidence="1">
    <location>
        <begin position="1"/>
        <end position="10"/>
    </location>
</feature>
<gene>
    <name evidence="2" type="ORF">AC578_5779</name>
</gene>
<dbReference type="Proteomes" id="UP000070133">
    <property type="component" value="Unassembled WGS sequence"/>
</dbReference>
<protein>
    <submittedName>
        <fullName evidence="2">Uncharacterized protein</fullName>
    </submittedName>
</protein>
<feature type="region of interest" description="Disordered" evidence="1">
    <location>
        <begin position="1"/>
        <end position="40"/>
    </location>
</feature>
<feature type="compositionally biased region" description="Polar residues" evidence="1">
    <location>
        <begin position="26"/>
        <end position="40"/>
    </location>
</feature>
<evidence type="ECO:0000313" key="2">
    <source>
        <dbReference type="EMBL" id="KXT00067.1"/>
    </source>
</evidence>
<dbReference type="AlphaFoldDB" id="A0A139HCA1"/>
<proteinExistence type="predicted"/>
<sequence length="71" mass="8316">MEKQISEKPVLEQPNVEKPISERPSKQSSNQKPSMTIAEATTSVRNQIQKFWNSVNYYLPSLDYLNEETEW</sequence>
<dbReference type="OrthoDB" id="3637963at2759"/>
<evidence type="ECO:0000256" key="1">
    <source>
        <dbReference type="SAM" id="MobiDB-lite"/>
    </source>
</evidence>
<name>A0A139HCA1_9PEZI</name>
<organism evidence="2 3">
    <name type="scientific">Pseudocercospora eumusae</name>
    <dbReference type="NCBI Taxonomy" id="321146"/>
    <lineage>
        <taxon>Eukaryota</taxon>
        <taxon>Fungi</taxon>
        <taxon>Dikarya</taxon>
        <taxon>Ascomycota</taxon>
        <taxon>Pezizomycotina</taxon>
        <taxon>Dothideomycetes</taxon>
        <taxon>Dothideomycetidae</taxon>
        <taxon>Mycosphaerellales</taxon>
        <taxon>Mycosphaerellaceae</taxon>
        <taxon>Pseudocercospora</taxon>
    </lineage>
</organism>
<evidence type="ECO:0000313" key="3">
    <source>
        <dbReference type="Proteomes" id="UP000070133"/>
    </source>
</evidence>
<keyword evidence="3" id="KW-1185">Reference proteome</keyword>
<accession>A0A139HCA1</accession>
<comment type="caution">
    <text evidence="2">The sequence shown here is derived from an EMBL/GenBank/DDBJ whole genome shotgun (WGS) entry which is preliminary data.</text>
</comment>